<dbReference type="Pfam" id="PF00593">
    <property type="entry name" value="TonB_dep_Rec_b-barrel"/>
    <property type="match status" value="1"/>
</dbReference>
<evidence type="ECO:0000256" key="8">
    <source>
        <dbReference type="PROSITE-ProRule" id="PRU01360"/>
    </source>
</evidence>
<keyword evidence="2 8" id="KW-0813">Transport</keyword>
<dbReference type="InterPro" id="IPR023996">
    <property type="entry name" value="TonB-dep_OMP_SusC/RagA"/>
</dbReference>
<organism evidence="13 14">
    <name type="scientific">Chitinophaga costaii</name>
    <dbReference type="NCBI Taxonomy" id="1335309"/>
    <lineage>
        <taxon>Bacteria</taxon>
        <taxon>Pseudomonadati</taxon>
        <taxon>Bacteroidota</taxon>
        <taxon>Chitinophagia</taxon>
        <taxon>Chitinophagales</taxon>
        <taxon>Chitinophagaceae</taxon>
        <taxon>Chitinophaga</taxon>
    </lineage>
</organism>
<dbReference type="Pfam" id="PF13715">
    <property type="entry name" value="CarbopepD_reg_2"/>
    <property type="match status" value="1"/>
</dbReference>
<dbReference type="InterPro" id="IPR023997">
    <property type="entry name" value="TonB-dep_OMP_SusC/RagA_CS"/>
</dbReference>
<dbReference type="AlphaFoldDB" id="A0A1C4FTU5"/>
<evidence type="ECO:0000256" key="1">
    <source>
        <dbReference type="ARBA" id="ARBA00004571"/>
    </source>
</evidence>
<dbReference type="InterPro" id="IPR039426">
    <property type="entry name" value="TonB-dep_rcpt-like"/>
</dbReference>
<dbReference type="InterPro" id="IPR008969">
    <property type="entry name" value="CarboxyPept-like_regulatory"/>
</dbReference>
<proteinExistence type="inferred from homology"/>
<name>A0A1C4FTU5_9BACT</name>
<protein>
    <submittedName>
        <fullName evidence="13">TonB-linked outer membrane protein, SusC/RagA family</fullName>
    </submittedName>
</protein>
<evidence type="ECO:0000256" key="4">
    <source>
        <dbReference type="ARBA" id="ARBA00022692"/>
    </source>
</evidence>
<evidence type="ECO:0000256" key="3">
    <source>
        <dbReference type="ARBA" id="ARBA00022452"/>
    </source>
</evidence>
<keyword evidence="3 8" id="KW-1134">Transmembrane beta strand</keyword>
<dbReference type="Proteomes" id="UP000242818">
    <property type="component" value="Unassembled WGS sequence"/>
</dbReference>
<keyword evidence="10" id="KW-0732">Signal</keyword>
<evidence type="ECO:0000256" key="7">
    <source>
        <dbReference type="ARBA" id="ARBA00023237"/>
    </source>
</evidence>
<dbReference type="Gene3D" id="2.60.40.1120">
    <property type="entry name" value="Carboxypeptidase-like, regulatory domain"/>
    <property type="match status" value="1"/>
</dbReference>
<dbReference type="SUPFAM" id="SSF56935">
    <property type="entry name" value="Porins"/>
    <property type="match status" value="1"/>
</dbReference>
<accession>A0A1C4FTU5</accession>
<dbReference type="InterPro" id="IPR000531">
    <property type="entry name" value="Beta-barrel_TonB"/>
</dbReference>
<dbReference type="STRING" id="1335309.GA0116948_1179"/>
<feature type="signal peptide" evidence="10">
    <location>
        <begin position="1"/>
        <end position="26"/>
    </location>
</feature>
<evidence type="ECO:0000256" key="6">
    <source>
        <dbReference type="ARBA" id="ARBA00023136"/>
    </source>
</evidence>
<evidence type="ECO:0000259" key="11">
    <source>
        <dbReference type="Pfam" id="PF00593"/>
    </source>
</evidence>
<dbReference type="SUPFAM" id="SSF49464">
    <property type="entry name" value="Carboxypeptidase regulatory domain-like"/>
    <property type="match status" value="1"/>
</dbReference>
<feature type="domain" description="TonB-dependent receptor-like beta-barrel" evidence="11">
    <location>
        <begin position="427"/>
        <end position="1006"/>
    </location>
</feature>
<evidence type="ECO:0000256" key="5">
    <source>
        <dbReference type="ARBA" id="ARBA00023077"/>
    </source>
</evidence>
<evidence type="ECO:0000256" key="9">
    <source>
        <dbReference type="RuleBase" id="RU003357"/>
    </source>
</evidence>
<comment type="similarity">
    <text evidence="8 9">Belongs to the TonB-dependent receptor family.</text>
</comment>
<dbReference type="InterPro" id="IPR036942">
    <property type="entry name" value="Beta-barrel_TonB_sf"/>
</dbReference>
<keyword evidence="5 9" id="KW-0798">TonB box</keyword>
<keyword evidence="4 8" id="KW-0812">Transmembrane</keyword>
<evidence type="ECO:0000256" key="10">
    <source>
        <dbReference type="SAM" id="SignalP"/>
    </source>
</evidence>
<dbReference type="PROSITE" id="PS52016">
    <property type="entry name" value="TONB_DEPENDENT_REC_3"/>
    <property type="match status" value="1"/>
</dbReference>
<dbReference type="Gene3D" id="2.40.170.20">
    <property type="entry name" value="TonB-dependent receptor, beta-barrel domain"/>
    <property type="match status" value="1"/>
</dbReference>
<evidence type="ECO:0000256" key="2">
    <source>
        <dbReference type="ARBA" id="ARBA00022448"/>
    </source>
</evidence>
<dbReference type="Pfam" id="PF07715">
    <property type="entry name" value="Plug"/>
    <property type="match status" value="1"/>
</dbReference>
<gene>
    <name evidence="13" type="ORF">GA0116948_1179</name>
</gene>
<evidence type="ECO:0000313" key="14">
    <source>
        <dbReference type="Proteomes" id="UP000242818"/>
    </source>
</evidence>
<feature type="domain" description="TonB-dependent receptor plug" evidence="12">
    <location>
        <begin position="118"/>
        <end position="221"/>
    </location>
</feature>
<dbReference type="NCBIfam" id="TIGR04056">
    <property type="entry name" value="OMP_RagA_SusC"/>
    <property type="match status" value="1"/>
</dbReference>
<dbReference type="InterPro" id="IPR037066">
    <property type="entry name" value="Plug_dom_sf"/>
</dbReference>
<dbReference type="NCBIfam" id="TIGR04057">
    <property type="entry name" value="SusC_RagA_signa"/>
    <property type="match status" value="1"/>
</dbReference>
<reference evidence="13 14" key="1">
    <citation type="submission" date="2016-08" db="EMBL/GenBank/DDBJ databases">
        <authorList>
            <person name="Seilhamer J.J."/>
        </authorList>
    </citation>
    <scope>NUCLEOTIDE SEQUENCE [LARGE SCALE GENOMIC DNA]</scope>
    <source>
        <strain evidence="13 14">A37T2</strain>
    </source>
</reference>
<dbReference type="EMBL" id="FMAR01000017">
    <property type="protein sequence ID" value="SCC59296.1"/>
    <property type="molecule type" value="Genomic_DNA"/>
</dbReference>
<sequence length="1059" mass="115294">MIQLPISRMRYGLLLLCCMLSSMAIAQHVVQGTVTDASQQPVIGASVHVKGMHTGTQTDVGGAFSIQANKGDFLEISFIGFNTQTVAIGDSAKLKVILQPSSTSLNEVVATGYSSQRKKDITGSVSVVNITNLKSVPSGTTESLLQGQSSGVTVINSGNPGGGSQVNIRGISTIGNSSPLVIVDGVPGSLHDLNVNDIESMQVLKDAGSASIYGVRGSNGVIVVTTKKGKQGKTQVSYDGYYGVQVPLSKGFGLAGTKTYMDAIFAMQQNSGNTPSHPQFGTGTFSIPDYILPAGAKAGDAGTDPSTYNINTHQIMPANKSGTDWFHEIFRHAPIQSHNITASGGSEKNNFLVSLGYFDQQGTLINTYLKRYSVRVNSSFTTGHLRIGENVYLVYKDNPKITNQNEGNAISYAYREPPIIPVYDIMGNFAGTKAPGLGNSQNPVAVQKRTANNRGYDWQINGNIFAELDVWKHRITLRSSVGGNLDNYYFYGFTATPYEAAEGNTAANNFQETGGFSYGRTFTNTITYNQQFGHHDVKVLAGTEAIKNYGRGMFGGRNSYTLSTDPDYITLNTGLPSSATNGVYQLYSNTLYSQFARIDYNYNSKYLLSGTLRRDGSSFFAPGHQYGVFPSVTAGWRLSQEPFMAGLHWLNDLKLRGGYGELGSLSGVSTQPNNAYSLYAADPAKSYYDLAGTGFNPMQGTYNSQLGNLITTWESDAIANLGFDATLFNNRLDLSFEVYKKKISGLLFQQALLATAGGASAPYINGGNIENKGFDFNATYHGNVQDAKFDIGLNLSHYTSMVVSLPHEKYQDFYSAGSSRLGTFVRLQPGHALGSFFGYQVEGLFRDAEDVSKSPKQTAAAPGRFKYRDETKDGMITDADRTFFGNPNPKLTGGFNLSVSYHHFDFNMFLYGSYGNKVVNYVRYWTDFPQVFGGAVAADVISNSWRPDNLNAKIPVLETSANFSNTGAFNSFYLEDGSYLKMKSLTLGYTLPDELIKRLRIQRLRVYVLASNLFTITKYSGLDPELQNANLNDNTSFGIDFGDYPANQKNYNIGLNVTF</sequence>
<comment type="subcellular location">
    <subcellularLocation>
        <location evidence="1 8">Cell outer membrane</location>
        <topology evidence="1 8">Multi-pass membrane protein</topology>
    </subcellularLocation>
</comment>
<keyword evidence="6 8" id="KW-0472">Membrane</keyword>
<dbReference type="GO" id="GO:0009279">
    <property type="term" value="C:cell outer membrane"/>
    <property type="evidence" value="ECO:0007669"/>
    <property type="project" value="UniProtKB-SubCell"/>
</dbReference>
<dbReference type="InterPro" id="IPR012910">
    <property type="entry name" value="Plug_dom"/>
</dbReference>
<dbReference type="Gene3D" id="2.170.130.10">
    <property type="entry name" value="TonB-dependent receptor, plug domain"/>
    <property type="match status" value="1"/>
</dbReference>
<evidence type="ECO:0000313" key="13">
    <source>
        <dbReference type="EMBL" id="SCC59296.1"/>
    </source>
</evidence>
<keyword evidence="14" id="KW-1185">Reference proteome</keyword>
<keyword evidence="7 8" id="KW-0998">Cell outer membrane</keyword>
<feature type="chain" id="PRO_5008692084" evidence="10">
    <location>
        <begin position="27"/>
        <end position="1059"/>
    </location>
</feature>
<dbReference type="RefSeq" id="WP_089715062.1">
    <property type="nucleotide sequence ID" value="NZ_FMAR01000017.1"/>
</dbReference>
<evidence type="ECO:0000259" key="12">
    <source>
        <dbReference type="Pfam" id="PF07715"/>
    </source>
</evidence>
<dbReference type="OrthoDB" id="9768177at2"/>